<evidence type="ECO:0000313" key="2">
    <source>
        <dbReference type="Proteomes" id="UP000182798"/>
    </source>
</evidence>
<comment type="caution">
    <text evidence="1">The sequence shown here is derived from an EMBL/GenBank/DDBJ whole genome shotgun (WGS) entry which is preliminary data.</text>
</comment>
<accession>A0A1J5UAE0</accession>
<dbReference type="AlphaFoldDB" id="A0A1J5UAE0"/>
<reference evidence="2" key="1">
    <citation type="submission" date="2016-09" db="EMBL/GenBank/DDBJ databases">
        <title>Genome Sequence of Bathymodiolus thermophilus sulfur-oxidizing gill endosymbiont.</title>
        <authorList>
            <person name="Ponnudurai R."/>
            <person name="Kleiner M."/>
            <person name="Sayavedra L."/>
            <person name="Thuermer A."/>
            <person name="Felbeck H."/>
            <person name="Schlueter R."/>
            <person name="Schweder T."/>
            <person name="Markert S."/>
        </authorList>
    </citation>
    <scope>NUCLEOTIDE SEQUENCE [LARGE SCALE GENOMIC DNA]</scope>
    <source>
        <strain evidence="2">BAT/CrabSpa'14</strain>
    </source>
</reference>
<evidence type="ECO:0000313" key="1">
    <source>
        <dbReference type="EMBL" id="OIR25321.1"/>
    </source>
</evidence>
<gene>
    <name evidence="1" type="ORF">BGC33_06110</name>
</gene>
<sequence length="64" mass="7901">MTTLKQIVKPLKGFYYPPQKIKEKYENKKSTKTEKNQKWRLEKRVYGSRHIIPFENDIRLYKKN</sequence>
<protein>
    <submittedName>
        <fullName evidence="1">Uncharacterized protein</fullName>
    </submittedName>
</protein>
<name>A0A1J5UAE0_9GAMM</name>
<proteinExistence type="predicted"/>
<organism evidence="1 2">
    <name type="scientific">Bathymodiolus thermophilus thioautotrophic gill symbiont</name>
    <dbReference type="NCBI Taxonomy" id="2360"/>
    <lineage>
        <taxon>Bacteria</taxon>
        <taxon>Pseudomonadati</taxon>
        <taxon>Pseudomonadota</taxon>
        <taxon>Gammaproteobacteria</taxon>
        <taxon>sulfur-oxidizing symbionts</taxon>
    </lineage>
</organism>
<dbReference type="Proteomes" id="UP000182798">
    <property type="component" value="Unassembled WGS sequence"/>
</dbReference>
<dbReference type="EMBL" id="MIQH01000352">
    <property type="protein sequence ID" value="OIR25321.1"/>
    <property type="molecule type" value="Genomic_DNA"/>
</dbReference>